<feature type="compositionally biased region" description="Basic residues" evidence="1">
    <location>
        <begin position="1"/>
        <end position="13"/>
    </location>
</feature>
<feature type="compositionally biased region" description="Polar residues" evidence="1">
    <location>
        <begin position="604"/>
        <end position="616"/>
    </location>
</feature>
<feature type="compositionally biased region" description="Low complexity" evidence="1">
    <location>
        <begin position="579"/>
        <end position="593"/>
    </location>
</feature>
<reference evidence="2 3" key="1">
    <citation type="submission" date="2019-07" db="EMBL/GenBank/DDBJ databases">
        <title>Venturia inaequalis Genome Resource.</title>
        <authorList>
            <person name="Lichtner F.J."/>
        </authorList>
    </citation>
    <scope>NUCLEOTIDE SEQUENCE [LARGE SCALE GENOMIC DNA]</scope>
    <source>
        <strain evidence="2 3">DMI_063113</strain>
    </source>
</reference>
<feature type="compositionally biased region" description="Low complexity" evidence="1">
    <location>
        <begin position="637"/>
        <end position="648"/>
    </location>
</feature>
<proteinExistence type="predicted"/>
<feature type="compositionally biased region" description="Polar residues" evidence="1">
    <location>
        <begin position="20"/>
        <end position="32"/>
    </location>
</feature>
<feature type="compositionally biased region" description="Basic and acidic residues" evidence="1">
    <location>
        <begin position="759"/>
        <end position="768"/>
    </location>
</feature>
<feature type="compositionally biased region" description="Basic residues" evidence="1">
    <location>
        <begin position="718"/>
        <end position="729"/>
    </location>
</feature>
<feature type="compositionally biased region" description="Basic and acidic residues" evidence="1">
    <location>
        <begin position="67"/>
        <end position="79"/>
    </location>
</feature>
<feature type="region of interest" description="Disordered" evidence="1">
    <location>
        <begin position="759"/>
        <end position="926"/>
    </location>
</feature>
<gene>
    <name evidence="2" type="ORF">EG327_010931</name>
</gene>
<evidence type="ECO:0000313" key="3">
    <source>
        <dbReference type="Proteomes" id="UP000490939"/>
    </source>
</evidence>
<feature type="region of interest" description="Disordered" evidence="1">
    <location>
        <begin position="342"/>
        <end position="380"/>
    </location>
</feature>
<feature type="compositionally biased region" description="Basic and acidic residues" evidence="1">
    <location>
        <begin position="192"/>
        <end position="203"/>
    </location>
</feature>
<feature type="compositionally biased region" description="Polar residues" evidence="1">
    <location>
        <begin position="913"/>
        <end position="926"/>
    </location>
</feature>
<feature type="compositionally biased region" description="Polar residues" evidence="1">
    <location>
        <begin position="662"/>
        <end position="679"/>
    </location>
</feature>
<feature type="compositionally biased region" description="Basic and acidic residues" evidence="1">
    <location>
        <begin position="796"/>
        <end position="812"/>
    </location>
</feature>
<dbReference type="AlphaFoldDB" id="A0A8H3UFP0"/>
<feature type="compositionally biased region" description="Basic and acidic residues" evidence="1">
    <location>
        <begin position="342"/>
        <end position="379"/>
    </location>
</feature>
<feature type="compositionally biased region" description="Polar residues" evidence="1">
    <location>
        <begin position="870"/>
        <end position="901"/>
    </location>
</feature>
<feature type="compositionally biased region" description="Polar residues" evidence="1">
    <location>
        <begin position="779"/>
        <end position="793"/>
    </location>
</feature>
<sequence length="926" mass="102488">MNWLSSKRRRRPKPAGAESVESQPAAITTPASHANPLSQRKLSKRRSSRPRTPTEARPTIPQTNLKTLKDDDLKEKDLHTPPLAPLSPSSTAMRSHFGRGTTDSLRSEEQDITALPHSRALRTSPHLRPVTQTGDTTEIPYNWDMNNNAASPPRQSLPPAKPRHGKLQRNPSRNKRAADERPLTKRPSTKKRKDDHLREEEIRAMSMPIPIPRKSDPNDSGGLLRRESRRARSGLNRHLERPVSNISLPLEESIHSSMSGASGSRNYRLSVFDIVAPRPTIRYTVHHTPYPQGQPMYKHASRGDSRAKTIVAANSRDGFKEQARIDSLADELDASELREVMERDKRRTEKKRRAEQERLQQKLERKAERQRSRELREQLPDVGSLTSPIMKEIGLGIATAVPTVIHEEVPEVKEVPTFHMEDVDETGPELSPPSGPTRPEQHNYFTRDQIPRMPLLSSDIDADEFRAETPFSDFETPMETAMEMEGPDLEGARAMAYATGRMSPVYPGNRRKASRVLGEDVGSGDFAKISKVLDDKVEPSDLASLPPILERKKSGMWSSIFRRDKRKTFAEADRQSVPSESSFSNTSRESTSRLPPPAHLYQPPSHTSGTFRSTNAMPVRTMSKFREDLPESPISPPDSRVSSPVDMPKGAKAIAARRGFSIPSTIHTETSSRRLSSPYQEHLGQGRTDSPVSAGRASNLMSASLASVDSEGSWLSGRPHRMSSRARKRNSIETASVSRAADEFTGSFEELGMSDDEYFRKINHHPGESHASGLPVDKASSSAIALHSTGTSDSEGELRRATSSRPKKEGETMMHTGASRQPTVVHRDGRVKSSEGLLNQFMECKPEDEYPTPQGSPTKEHFDDGDGTASDGQTPTEDTPFQRATSVTLGKSHVRGSSGSSARLLDIPRRPGSQASGSAIATPKLT</sequence>
<protein>
    <submittedName>
        <fullName evidence="2">Uncharacterized protein</fullName>
    </submittedName>
</protein>
<evidence type="ECO:0000313" key="2">
    <source>
        <dbReference type="EMBL" id="KAE9968775.1"/>
    </source>
</evidence>
<feature type="compositionally biased region" description="Polar residues" evidence="1">
    <location>
        <begin position="144"/>
        <end position="154"/>
    </location>
</feature>
<accession>A0A8H3UFP0</accession>
<comment type="caution">
    <text evidence="2">The sequence shown here is derived from an EMBL/GenBank/DDBJ whole genome shotgun (WGS) entry which is preliminary data.</text>
</comment>
<dbReference type="Proteomes" id="UP000490939">
    <property type="component" value="Unassembled WGS sequence"/>
</dbReference>
<dbReference type="EMBL" id="WNWR01000811">
    <property type="protein sequence ID" value="KAE9968775.1"/>
    <property type="molecule type" value="Genomic_DNA"/>
</dbReference>
<organism evidence="2 3">
    <name type="scientific">Venturia inaequalis</name>
    <name type="common">Apple scab fungus</name>
    <dbReference type="NCBI Taxonomy" id="5025"/>
    <lineage>
        <taxon>Eukaryota</taxon>
        <taxon>Fungi</taxon>
        <taxon>Dikarya</taxon>
        <taxon>Ascomycota</taxon>
        <taxon>Pezizomycotina</taxon>
        <taxon>Dothideomycetes</taxon>
        <taxon>Pleosporomycetidae</taxon>
        <taxon>Venturiales</taxon>
        <taxon>Venturiaceae</taxon>
        <taxon>Venturia</taxon>
    </lineage>
</organism>
<feature type="compositionally biased region" description="Basic residues" evidence="1">
    <location>
        <begin position="161"/>
        <end position="175"/>
    </location>
</feature>
<name>A0A8H3UFP0_VENIN</name>
<feature type="region of interest" description="Disordered" evidence="1">
    <location>
        <begin position="1"/>
        <end position="225"/>
    </location>
</feature>
<dbReference type="CDD" id="cd22249">
    <property type="entry name" value="UDM1_RNF168_RNF169-like"/>
    <property type="match status" value="1"/>
</dbReference>
<feature type="region of interest" description="Disordered" evidence="1">
    <location>
        <begin position="568"/>
        <end position="744"/>
    </location>
</feature>
<evidence type="ECO:0000256" key="1">
    <source>
        <dbReference type="SAM" id="MobiDB-lite"/>
    </source>
</evidence>
<keyword evidence="3" id="KW-1185">Reference proteome</keyword>